<proteinExistence type="predicted"/>
<name>A0ABW4YIE1_9BACL</name>
<evidence type="ECO:0000313" key="1">
    <source>
        <dbReference type="EMBL" id="MFD2115274.1"/>
    </source>
</evidence>
<keyword evidence="2" id="KW-1185">Reference proteome</keyword>
<dbReference type="RefSeq" id="WP_377770304.1">
    <property type="nucleotide sequence ID" value="NZ_JBHUHO010000014.1"/>
</dbReference>
<accession>A0ABW4YIE1</accession>
<dbReference type="Proteomes" id="UP001597362">
    <property type="component" value="Unassembled WGS sequence"/>
</dbReference>
<dbReference type="EMBL" id="JBHUHO010000014">
    <property type="protein sequence ID" value="MFD2115274.1"/>
    <property type="molecule type" value="Genomic_DNA"/>
</dbReference>
<gene>
    <name evidence="1" type="ORF">ACFSJH_05945</name>
</gene>
<organism evidence="1 2">
    <name type="scientific">Paenibacillus yanchengensis</name>
    <dbReference type="NCBI Taxonomy" id="2035833"/>
    <lineage>
        <taxon>Bacteria</taxon>
        <taxon>Bacillati</taxon>
        <taxon>Bacillota</taxon>
        <taxon>Bacilli</taxon>
        <taxon>Bacillales</taxon>
        <taxon>Paenibacillaceae</taxon>
        <taxon>Paenibacillus</taxon>
    </lineage>
</organism>
<comment type="caution">
    <text evidence="1">The sequence shown here is derived from an EMBL/GenBank/DDBJ whole genome shotgun (WGS) entry which is preliminary data.</text>
</comment>
<reference evidence="2" key="1">
    <citation type="journal article" date="2019" name="Int. J. Syst. Evol. Microbiol.">
        <title>The Global Catalogue of Microorganisms (GCM) 10K type strain sequencing project: providing services to taxonomists for standard genome sequencing and annotation.</title>
        <authorList>
            <consortium name="The Broad Institute Genomics Platform"/>
            <consortium name="The Broad Institute Genome Sequencing Center for Infectious Disease"/>
            <person name="Wu L."/>
            <person name="Ma J."/>
        </authorList>
    </citation>
    <scope>NUCLEOTIDE SEQUENCE [LARGE SCALE GENOMIC DNA]</scope>
    <source>
        <strain evidence="2">GH52</strain>
    </source>
</reference>
<protein>
    <submittedName>
        <fullName evidence="1">Uncharacterized protein</fullName>
    </submittedName>
</protein>
<sequence>MDVKAQTEIEVSSQLITAWNEITKEFTAVQFKVNKEEWLNLIEAIESQTVVFMEKNKVDNIQELWIKL</sequence>
<evidence type="ECO:0000313" key="2">
    <source>
        <dbReference type="Proteomes" id="UP001597362"/>
    </source>
</evidence>